<keyword evidence="1" id="KW-0175">Coiled coil</keyword>
<dbReference type="AlphaFoldDB" id="Q14N25"/>
<name>Q14N25_SPICI</name>
<reference evidence="2" key="1">
    <citation type="journal article" date="2010" name="Appl. Environ. Microbiol.">
        <title>Partial chromosome sequence of Spiroplasma citri reveals extensive viral invasion and important gene decay.</title>
        <authorList>
            <person name="Carle P."/>
            <person name="Saillard C."/>
            <person name="Carrere N."/>
            <person name="Carrere S."/>
            <person name="Duret S."/>
            <person name="Eveillard S."/>
            <person name="Gaurivaud P."/>
            <person name="Gourgues G."/>
            <person name="Gouzy J."/>
            <person name="Salar P."/>
            <person name="Verdin E."/>
            <person name="Breton M."/>
            <person name="Blanchard A."/>
            <person name="Laigret F."/>
            <person name="Bove J.M."/>
            <person name="Renaudin J."/>
            <person name="Foissac X."/>
        </authorList>
    </citation>
    <scope>NUCLEOTIDE SEQUENCE</scope>
    <source>
        <strain evidence="2">GII3-3X</strain>
    </source>
</reference>
<evidence type="ECO:0000256" key="1">
    <source>
        <dbReference type="SAM" id="Coils"/>
    </source>
</evidence>
<dbReference type="EMBL" id="AM285308">
    <property type="protein sequence ID" value="CAK99104.1"/>
    <property type="molecule type" value="Genomic_DNA"/>
</dbReference>
<protein>
    <submittedName>
        <fullName evidence="2">Protein p18 c-terminal truncated</fullName>
    </submittedName>
</protein>
<evidence type="ECO:0000313" key="2">
    <source>
        <dbReference type="EMBL" id="CAK99104.1"/>
    </source>
</evidence>
<organism evidence="2">
    <name type="scientific">Spiroplasma citri</name>
    <dbReference type="NCBI Taxonomy" id="2133"/>
    <lineage>
        <taxon>Bacteria</taxon>
        <taxon>Bacillati</taxon>
        <taxon>Mycoplasmatota</taxon>
        <taxon>Mollicutes</taxon>
        <taxon>Entomoplasmatales</taxon>
        <taxon>Spiroplasmataceae</taxon>
        <taxon>Spiroplasma</taxon>
    </lineage>
</organism>
<gene>
    <name evidence="2" type="primary">p18</name>
    <name evidence="2" type="ORF">SPICI07_026</name>
</gene>
<feature type="coiled-coil region" evidence="1">
    <location>
        <begin position="15"/>
        <end position="42"/>
    </location>
</feature>
<accession>Q14N25</accession>
<proteinExistence type="predicted"/>
<sequence length="130" mass="14778">MAITKEQLIEQGLSAEIADNILNEFNNEAKQIRESLQKRTDTISKEEYLKVANELDELKAFKDIPSTKIADIKTNLDKVSGNSLTERMQTLKELKPDLFVQEQQSVSPTNFLICAISSFSDTMILRKEII</sequence>